<dbReference type="GO" id="GO:0016887">
    <property type="term" value="F:ATP hydrolysis activity"/>
    <property type="evidence" value="ECO:0007669"/>
    <property type="project" value="TreeGrafter"/>
</dbReference>
<dbReference type="EMBL" id="FNDT01000001">
    <property type="protein sequence ID" value="SDH35685.1"/>
    <property type="molecule type" value="Genomic_DNA"/>
</dbReference>
<dbReference type="STRING" id="335973.SAMN04488693_10131"/>
<dbReference type="GO" id="GO:0005524">
    <property type="term" value="F:ATP binding"/>
    <property type="evidence" value="ECO:0007669"/>
    <property type="project" value="TreeGrafter"/>
</dbReference>
<keyword evidence="3" id="KW-0966">Cell projection</keyword>
<dbReference type="Pfam" id="PF01656">
    <property type="entry name" value="CbiA"/>
    <property type="match status" value="1"/>
</dbReference>
<feature type="region of interest" description="Disordered" evidence="1">
    <location>
        <begin position="118"/>
        <end position="150"/>
    </location>
</feature>
<evidence type="ECO:0000256" key="1">
    <source>
        <dbReference type="SAM" id="MobiDB-lite"/>
    </source>
</evidence>
<accession>A0A1G8BR53</accession>
<dbReference type="InterPro" id="IPR050625">
    <property type="entry name" value="ParA/MinD_ATPase"/>
</dbReference>
<sequence length="442" mass="46525">MSIPVVTVGRAAGDCVTGLEQLRGPVTVVRRCEEFTEMVAACQTGIARAALIAFEAGEITSTLVERLRAADVAVVALTDDNEARERLRALEVRYVPTTVEPAVLAGEVTAAVADLERQQSGGSPGHAFGDTSHSLDPRVPSPSDDNELPGNGKVLVIWGPTGAPGRTTVSVNLAAELAAGGSKVLLMDADTYGASVAAFLGLLDESAGIVHACRLADQGILDAPTLERTCIEVTFDGLPLYVLTGVTRADRWAELRPSALTRLLALARSVFDTVVVDCAFGLEADEELSFDTMAPRRNGATLRCLELAEQIIAVGSADSIGVPRLVRALAELQDAVPTASPRVVLNKVRAASVGRSPERQLREAWERFGPPVPISAFVPADFDSADAALLRGAALRETAPASPLRQAIAALADAPVEQRRRSSAGPSHSEMKFSDNGVRLSQ</sequence>
<evidence type="ECO:0000313" key="4">
    <source>
        <dbReference type="Proteomes" id="UP000199258"/>
    </source>
</evidence>
<dbReference type="InterPro" id="IPR002586">
    <property type="entry name" value="CobQ/CobB/MinD/ParA_Nub-bd_dom"/>
</dbReference>
<keyword evidence="4" id="KW-1185">Reference proteome</keyword>
<gene>
    <name evidence="3" type="ORF">SAMN04488693_10131</name>
</gene>
<feature type="region of interest" description="Disordered" evidence="1">
    <location>
        <begin position="414"/>
        <end position="442"/>
    </location>
</feature>
<keyword evidence="3" id="KW-0969">Cilium</keyword>
<evidence type="ECO:0000259" key="2">
    <source>
        <dbReference type="Pfam" id="PF01656"/>
    </source>
</evidence>
<dbReference type="PANTHER" id="PTHR43384:SF10">
    <property type="entry name" value="ATPASE INVOLVED IN CHROMOSOME PARTITIONING, PARA_MIND FAMILY"/>
    <property type="match status" value="1"/>
</dbReference>
<dbReference type="SUPFAM" id="SSF52540">
    <property type="entry name" value="P-loop containing nucleoside triphosphate hydrolases"/>
    <property type="match status" value="1"/>
</dbReference>
<name>A0A1G8BR53_9MICC</name>
<feature type="domain" description="CobQ/CobB/MinD/ParA nucleotide binding" evidence="2">
    <location>
        <begin position="156"/>
        <end position="387"/>
    </location>
</feature>
<proteinExistence type="predicted"/>
<dbReference type="AlphaFoldDB" id="A0A1G8BR53"/>
<dbReference type="InterPro" id="IPR027417">
    <property type="entry name" value="P-loop_NTPase"/>
</dbReference>
<dbReference type="GO" id="GO:0005829">
    <property type="term" value="C:cytosol"/>
    <property type="evidence" value="ECO:0007669"/>
    <property type="project" value="TreeGrafter"/>
</dbReference>
<dbReference type="GO" id="GO:0009898">
    <property type="term" value="C:cytoplasmic side of plasma membrane"/>
    <property type="evidence" value="ECO:0007669"/>
    <property type="project" value="TreeGrafter"/>
</dbReference>
<evidence type="ECO:0000313" key="3">
    <source>
        <dbReference type="EMBL" id="SDH35685.1"/>
    </source>
</evidence>
<dbReference type="Gene3D" id="3.40.50.300">
    <property type="entry name" value="P-loop containing nucleotide triphosphate hydrolases"/>
    <property type="match status" value="1"/>
</dbReference>
<protein>
    <submittedName>
        <fullName evidence="3">MinD-like ATPase involved in chromosome partitioning or flagellar assembly</fullName>
    </submittedName>
</protein>
<dbReference type="OrthoDB" id="3217709at2"/>
<keyword evidence="3" id="KW-0282">Flagellum</keyword>
<reference evidence="3 4" key="1">
    <citation type="submission" date="2016-10" db="EMBL/GenBank/DDBJ databases">
        <authorList>
            <person name="de Groot N.N."/>
        </authorList>
    </citation>
    <scope>NUCLEOTIDE SEQUENCE [LARGE SCALE GENOMIC DNA]</scope>
    <source>
        <strain evidence="3 4">NP_1H</strain>
    </source>
</reference>
<dbReference type="Proteomes" id="UP000199258">
    <property type="component" value="Unassembled WGS sequence"/>
</dbReference>
<dbReference type="GO" id="GO:0051782">
    <property type="term" value="P:negative regulation of cell division"/>
    <property type="evidence" value="ECO:0007669"/>
    <property type="project" value="TreeGrafter"/>
</dbReference>
<organism evidence="3 4">
    <name type="scientific">Arthrobacter subterraneus</name>
    <dbReference type="NCBI Taxonomy" id="335973"/>
    <lineage>
        <taxon>Bacteria</taxon>
        <taxon>Bacillati</taxon>
        <taxon>Actinomycetota</taxon>
        <taxon>Actinomycetes</taxon>
        <taxon>Micrococcales</taxon>
        <taxon>Micrococcaceae</taxon>
        <taxon>Arthrobacter</taxon>
    </lineage>
</organism>
<dbReference type="PANTHER" id="PTHR43384">
    <property type="entry name" value="SEPTUM SITE-DETERMINING PROTEIN MIND HOMOLOG, CHLOROPLASTIC-RELATED"/>
    <property type="match status" value="1"/>
</dbReference>
<dbReference type="RefSeq" id="WP_090584087.1">
    <property type="nucleotide sequence ID" value="NZ_FNDT01000001.1"/>
</dbReference>